<dbReference type="PANTHER" id="PTHR46104">
    <property type="entry name" value="GENE 9195-RELATED-RELATED"/>
    <property type="match status" value="1"/>
</dbReference>
<evidence type="ECO:0000313" key="2">
    <source>
        <dbReference type="Proteomes" id="UP000018050"/>
    </source>
</evidence>
<dbReference type="SMART" id="SM01411">
    <property type="entry name" value="Ephrin_rec_like"/>
    <property type="match status" value="3"/>
</dbReference>
<proteinExistence type="predicted"/>
<dbReference type="OrthoDB" id="345093at2759"/>
<dbReference type="Proteomes" id="UP000018050">
    <property type="component" value="Unassembled WGS sequence"/>
</dbReference>
<dbReference type="PANTHER" id="PTHR46104:SF1">
    <property type="entry name" value="GENE 9195-RELATED"/>
    <property type="match status" value="1"/>
</dbReference>
<dbReference type="VEuPathDB" id="ToxoDB:EAH_00003000"/>
<gene>
    <name evidence="1" type="ORF">EAH_00003000</name>
</gene>
<dbReference type="RefSeq" id="XP_013249464.1">
    <property type="nucleotide sequence ID" value="XM_013394010.1"/>
</dbReference>
<dbReference type="OMA" id="QCEAGHE"/>
<dbReference type="Gene3D" id="2.10.50.10">
    <property type="entry name" value="Tumor Necrosis Factor Receptor, subunit A, domain 2"/>
    <property type="match status" value="1"/>
</dbReference>
<protein>
    <submittedName>
        <fullName evidence="1">Uncharacterized protein</fullName>
    </submittedName>
</protein>
<reference evidence="1" key="1">
    <citation type="submission" date="2013-10" db="EMBL/GenBank/DDBJ databases">
        <title>Genomic analysis of the causative agents of coccidiosis in chickens.</title>
        <authorList>
            <person name="Reid A.J."/>
            <person name="Blake D."/>
            <person name="Billington K."/>
            <person name="Browne H."/>
            <person name="Dunn M."/>
            <person name="Hung S."/>
            <person name="Kawahara F."/>
            <person name="Miranda-Saavedra D."/>
            <person name="Mourier T."/>
            <person name="Nagra H."/>
            <person name="Otto T.D."/>
            <person name="Rawlings N."/>
            <person name="Sanchez A."/>
            <person name="Sanders M."/>
            <person name="Subramaniam C."/>
            <person name="Tay Y."/>
            <person name="Dear P."/>
            <person name="Doerig C."/>
            <person name="Gruber A."/>
            <person name="Parkinson J."/>
            <person name="Shirley M."/>
            <person name="Wan K.L."/>
            <person name="Berriman M."/>
            <person name="Tomley F."/>
            <person name="Pain A."/>
        </authorList>
    </citation>
    <scope>NUCLEOTIDE SEQUENCE [LARGE SCALE GENOMIC DNA]</scope>
    <source>
        <strain evidence="1">Houghton</strain>
    </source>
</reference>
<reference evidence="1" key="2">
    <citation type="submission" date="2013-10" db="EMBL/GenBank/DDBJ databases">
        <authorList>
            <person name="Aslett M."/>
        </authorList>
    </citation>
    <scope>NUCLEOTIDE SEQUENCE [LARGE SCALE GENOMIC DNA]</scope>
    <source>
        <strain evidence="1">Houghton</strain>
    </source>
</reference>
<dbReference type="EMBL" id="HG671257">
    <property type="protein sequence ID" value="CDI80608.1"/>
    <property type="molecule type" value="Genomic_DNA"/>
</dbReference>
<dbReference type="AlphaFoldDB" id="U6GMW0"/>
<organism evidence="1 2">
    <name type="scientific">Eimeria acervulina</name>
    <name type="common">Coccidian parasite</name>
    <dbReference type="NCBI Taxonomy" id="5801"/>
    <lineage>
        <taxon>Eukaryota</taxon>
        <taxon>Sar</taxon>
        <taxon>Alveolata</taxon>
        <taxon>Apicomplexa</taxon>
        <taxon>Conoidasida</taxon>
        <taxon>Coccidia</taxon>
        <taxon>Eucoccidiorida</taxon>
        <taxon>Eimeriorina</taxon>
        <taxon>Eimeriidae</taxon>
        <taxon>Eimeria</taxon>
    </lineage>
</organism>
<dbReference type="GeneID" id="25268370"/>
<name>U6GMW0_EIMAC</name>
<keyword evidence="2" id="KW-1185">Reference proteome</keyword>
<sequence>MLVYLATLESGTPIQCEAGHECPEGSASPTPCKPGTYADTKGLDKCKECPAGYFCDSTVDAPTESKKCPRGYFCPAGTASSHENPCPQGTINKEEGATSLDNCVPCPAGHYCVGPAASTETGEVDGGYYSMGGAMSPRPVPGCRILAALAGVQKTACKGLESPILAFSDATTKCLENDACQGIVETPEKTFFLRCGNFSRVSDEKLSFFHPKLCTIGGMCKPGTYCPVGTTEPHKCPEGSYCALHGLTSPSAKCVAGYVCPGGQ</sequence>
<accession>U6GMW0</accession>
<evidence type="ECO:0000313" key="1">
    <source>
        <dbReference type="EMBL" id="CDI80608.1"/>
    </source>
</evidence>